<evidence type="ECO:0000313" key="11">
    <source>
        <dbReference type="EMBL" id="CRK95584.1"/>
    </source>
</evidence>
<dbReference type="Proteomes" id="UP000183832">
    <property type="component" value="Unassembled WGS sequence"/>
</dbReference>
<feature type="domain" description="Ig-like" evidence="10">
    <location>
        <begin position="133"/>
        <end position="172"/>
    </location>
</feature>
<dbReference type="Pfam" id="PF13927">
    <property type="entry name" value="Ig_3"/>
    <property type="match status" value="2"/>
</dbReference>
<keyword evidence="8" id="KW-0393">Immunoglobulin domain</keyword>
<feature type="domain" description="Ig-like" evidence="10">
    <location>
        <begin position="235"/>
        <end position="333"/>
    </location>
</feature>
<keyword evidence="7" id="KW-0325">Glycoprotein</keyword>
<dbReference type="Gene3D" id="2.60.40.10">
    <property type="entry name" value="Immunoglobulins"/>
    <property type="match status" value="5"/>
</dbReference>
<evidence type="ECO:0000256" key="9">
    <source>
        <dbReference type="SAM" id="SignalP"/>
    </source>
</evidence>
<evidence type="ECO:0000256" key="6">
    <source>
        <dbReference type="ARBA" id="ARBA00023157"/>
    </source>
</evidence>
<evidence type="ECO:0000256" key="8">
    <source>
        <dbReference type="ARBA" id="ARBA00023319"/>
    </source>
</evidence>
<sequence>MNSFQAGCVLFIATASLCFAQRAPFIAEISEDQEVGVGGAVELTCSVSFLENYSVIWVKMSEDKNEQMFLSVGSSLVIKDVRFSFLADPDFNTYTVFIRDVQPIDAGTYQCQVILSIHNKITADTNIFVNDPPVISDNSSQSIVTVEGESVTMECYATGFPTPKIVWRRENSALLPTGNLHFKILHDLANKQFNDEPEKHLRVKDLSLFLKMTCLRAGCILLIATVSLCNAQRFPSITYISGDQEVEVGRTAELACSVTYGTEFSVIWSKVSDNRDDQVFLSTGTSRVIKDSRLALLYDGASATYTVLIRDVQEGDAGTYLCEIVLSVNNKISQATHLYVKKAPIITHNSTQSIVTTEGESVIMECYATGFPQPKIIWRRDNNALLPSGGNIYNGNVMKFNSITKEDRGTYYCIAENGVGRGDRRNINLEIEFSPVITVPQPKLGQALRYDIDLQCHVEAYPPPQIIWVKDEFLISNSRKYKVSNFGTADEFTDSTLRIVKLDQKQFGDYKCKAVNKLGSDEAVIHLYEANSPVCPPACGQEYNNVRIPFDIYFSSFLISIAIILQVLR</sequence>
<dbReference type="PROSITE" id="PS50835">
    <property type="entry name" value="IG_LIKE"/>
    <property type="match status" value="5"/>
</dbReference>
<dbReference type="EMBL" id="CVRI01000042">
    <property type="protein sequence ID" value="CRK95584.1"/>
    <property type="molecule type" value="Genomic_DNA"/>
</dbReference>
<keyword evidence="2" id="KW-1003">Cell membrane</keyword>
<keyword evidence="5" id="KW-0472">Membrane</keyword>
<dbReference type="SMART" id="SM00409">
    <property type="entry name" value="IG"/>
    <property type="match status" value="5"/>
</dbReference>
<evidence type="ECO:0000256" key="2">
    <source>
        <dbReference type="ARBA" id="ARBA00022475"/>
    </source>
</evidence>
<dbReference type="SUPFAM" id="SSF48726">
    <property type="entry name" value="Immunoglobulin"/>
    <property type="match status" value="5"/>
</dbReference>
<evidence type="ECO:0000256" key="3">
    <source>
        <dbReference type="ARBA" id="ARBA00022729"/>
    </source>
</evidence>
<keyword evidence="6" id="KW-1015">Disulfide bond</keyword>
<dbReference type="InterPro" id="IPR003598">
    <property type="entry name" value="Ig_sub2"/>
</dbReference>
<dbReference type="AlphaFoldDB" id="A0A1J1I5N3"/>
<dbReference type="Pfam" id="PF07679">
    <property type="entry name" value="I-set"/>
    <property type="match status" value="1"/>
</dbReference>
<dbReference type="GO" id="GO:0043005">
    <property type="term" value="C:neuron projection"/>
    <property type="evidence" value="ECO:0007669"/>
    <property type="project" value="TreeGrafter"/>
</dbReference>
<dbReference type="FunFam" id="2.60.40.10:FF:000328">
    <property type="entry name" value="CLUMA_CG000981, isoform A"/>
    <property type="match status" value="1"/>
</dbReference>
<dbReference type="InterPro" id="IPR013106">
    <property type="entry name" value="Ig_V-set"/>
</dbReference>
<dbReference type="GO" id="GO:0005886">
    <property type="term" value="C:plasma membrane"/>
    <property type="evidence" value="ECO:0007669"/>
    <property type="project" value="UniProtKB-SubCell"/>
</dbReference>
<feature type="signal peptide" evidence="9">
    <location>
        <begin position="1"/>
        <end position="20"/>
    </location>
</feature>
<name>A0A1J1I5N3_9DIPT</name>
<evidence type="ECO:0000256" key="1">
    <source>
        <dbReference type="ARBA" id="ARBA00004236"/>
    </source>
</evidence>
<reference evidence="11 12" key="1">
    <citation type="submission" date="2015-04" db="EMBL/GenBank/DDBJ databases">
        <authorList>
            <person name="Syromyatnikov M.Y."/>
            <person name="Popov V.N."/>
        </authorList>
    </citation>
    <scope>NUCLEOTIDE SEQUENCE [LARGE SCALE GENOMIC DNA]</scope>
</reference>
<protein>
    <submittedName>
        <fullName evidence="11">CLUMA_CG009045, isoform A</fullName>
    </submittedName>
</protein>
<dbReference type="PANTHER" id="PTHR12231">
    <property type="entry name" value="CTX-RELATED TYPE I TRANSMEMBRANE PROTEIN"/>
    <property type="match status" value="1"/>
</dbReference>
<evidence type="ECO:0000256" key="7">
    <source>
        <dbReference type="ARBA" id="ARBA00023180"/>
    </source>
</evidence>
<keyword evidence="3 9" id="KW-0732">Signal</keyword>
<feature type="domain" description="Ig-like" evidence="10">
    <location>
        <begin position="24"/>
        <end position="122"/>
    </location>
</feature>
<feature type="chain" id="PRO_5012701230" evidence="9">
    <location>
        <begin position="21"/>
        <end position="569"/>
    </location>
</feature>
<evidence type="ECO:0000313" key="12">
    <source>
        <dbReference type="Proteomes" id="UP000183832"/>
    </source>
</evidence>
<dbReference type="InterPro" id="IPR051170">
    <property type="entry name" value="Neural/epithelial_adhesion"/>
</dbReference>
<dbReference type="InterPro" id="IPR013783">
    <property type="entry name" value="Ig-like_fold"/>
</dbReference>
<dbReference type="InterPro" id="IPR007110">
    <property type="entry name" value="Ig-like_dom"/>
</dbReference>
<evidence type="ECO:0000256" key="4">
    <source>
        <dbReference type="ARBA" id="ARBA00022737"/>
    </source>
</evidence>
<gene>
    <name evidence="11" type="primary">similar to Lachesin</name>
    <name evidence="11" type="ORF">CLUMA_CG009045</name>
</gene>
<keyword evidence="12" id="KW-1185">Reference proteome</keyword>
<dbReference type="SMART" id="SM00408">
    <property type="entry name" value="IGc2"/>
    <property type="match status" value="5"/>
</dbReference>
<evidence type="ECO:0000259" key="10">
    <source>
        <dbReference type="PROSITE" id="PS50835"/>
    </source>
</evidence>
<accession>A0A1J1I5N3</accession>
<comment type="subcellular location">
    <subcellularLocation>
        <location evidence="1">Cell membrane</location>
    </subcellularLocation>
</comment>
<dbReference type="OrthoDB" id="10010359at2759"/>
<proteinExistence type="predicted"/>
<organism evidence="11 12">
    <name type="scientific">Clunio marinus</name>
    <dbReference type="NCBI Taxonomy" id="568069"/>
    <lineage>
        <taxon>Eukaryota</taxon>
        <taxon>Metazoa</taxon>
        <taxon>Ecdysozoa</taxon>
        <taxon>Arthropoda</taxon>
        <taxon>Hexapoda</taxon>
        <taxon>Insecta</taxon>
        <taxon>Pterygota</taxon>
        <taxon>Neoptera</taxon>
        <taxon>Endopterygota</taxon>
        <taxon>Diptera</taxon>
        <taxon>Nematocera</taxon>
        <taxon>Chironomoidea</taxon>
        <taxon>Chironomidae</taxon>
        <taxon>Clunio</taxon>
    </lineage>
</organism>
<dbReference type="InterPro" id="IPR013098">
    <property type="entry name" value="Ig_I-set"/>
</dbReference>
<dbReference type="STRING" id="568069.A0A1J1I5N3"/>
<dbReference type="SMART" id="SM00406">
    <property type="entry name" value="IGv"/>
    <property type="match status" value="3"/>
</dbReference>
<dbReference type="PANTHER" id="PTHR12231:SF220">
    <property type="entry name" value="LACHESIN"/>
    <property type="match status" value="1"/>
</dbReference>
<keyword evidence="4" id="KW-0677">Repeat</keyword>
<dbReference type="InterPro" id="IPR036179">
    <property type="entry name" value="Ig-like_dom_sf"/>
</dbReference>
<dbReference type="Pfam" id="PF07686">
    <property type="entry name" value="V-set"/>
    <property type="match status" value="2"/>
</dbReference>
<evidence type="ECO:0000256" key="5">
    <source>
        <dbReference type="ARBA" id="ARBA00023136"/>
    </source>
</evidence>
<dbReference type="PIRSF" id="PIRSF000615">
    <property type="entry name" value="TyrPK_CSF1-R"/>
    <property type="match status" value="1"/>
</dbReference>
<dbReference type="InterPro" id="IPR003599">
    <property type="entry name" value="Ig_sub"/>
</dbReference>
<feature type="domain" description="Ig-like" evidence="10">
    <location>
        <begin position="344"/>
        <end position="434"/>
    </location>
</feature>
<feature type="domain" description="Ig-like" evidence="10">
    <location>
        <begin position="435"/>
        <end position="526"/>
    </location>
</feature>